<dbReference type="Proteomes" id="UP000016842">
    <property type="component" value="Unassembled WGS sequence"/>
</dbReference>
<dbReference type="AlphaFoldDB" id="U4V261"/>
<evidence type="ECO:0000313" key="2">
    <source>
        <dbReference type="Proteomes" id="UP000016842"/>
    </source>
</evidence>
<gene>
    <name evidence="1" type="ORF">Q644_07205</name>
</gene>
<name>U4V261_9HYPH</name>
<organism evidence="1 2">
    <name type="scientific">Brucella intermedia 229E</name>
    <dbReference type="NCBI Taxonomy" id="1337887"/>
    <lineage>
        <taxon>Bacteria</taxon>
        <taxon>Pseudomonadati</taxon>
        <taxon>Pseudomonadota</taxon>
        <taxon>Alphaproteobacteria</taxon>
        <taxon>Hyphomicrobiales</taxon>
        <taxon>Brucellaceae</taxon>
        <taxon>Brucella/Ochrobactrum group</taxon>
        <taxon>Brucella</taxon>
    </lineage>
</organism>
<evidence type="ECO:0000313" key="1">
    <source>
        <dbReference type="EMBL" id="ERM00070.1"/>
    </source>
</evidence>
<dbReference type="EMBL" id="ASXJ01000344">
    <property type="protein sequence ID" value="ERM00070.1"/>
    <property type="molecule type" value="Genomic_DNA"/>
</dbReference>
<proteinExistence type="predicted"/>
<dbReference type="PATRIC" id="fig|1337887.3.peg.4865"/>
<comment type="caution">
    <text evidence="1">The sequence shown here is derived from an EMBL/GenBank/DDBJ whole genome shotgun (WGS) entry which is preliminary data.</text>
</comment>
<protein>
    <submittedName>
        <fullName evidence="1">Uncharacterized protein</fullName>
    </submittedName>
</protein>
<reference evidence="1 2" key="1">
    <citation type="journal article" date="2014" name="FEMS Microbiol. Lett.">
        <title>Genome sequencing analysis reveals virulence-related gene content of Ochrobactrum intermedium strain 229E, a urease-positive strain isolated from the human gastric niche.</title>
        <authorList>
            <person name="Kulkarni G.J."/>
            <person name="Shetty S."/>
            <person name="Dharne M.S."/>
            <person name="Shouche Y.S."/>
        </authorList>
    </citation>
    <scope>NUCLEOTIDE SEQUENCE [LARGE SCALE GENOMIC DNA]</scope>
    <source>
        <strain evidence="1 2">229E</strain>
    </source>
</reference>
<sequence length="48" mass="5056">MSFGLHGQPAAGRTDAASKLVCGIYIGRIGAGGNGVIEQFSFKTMNYY</sequence>
<accession>U4V261</accession>